<proteinExistence type="predicted"/>
<keyword evidence="5 7" id="KW-1133">Transmembrane helix</keyword>
<dbReference type="AlphaFoldDB" id="U1RJA1"/>
<dbReference type="PROSITE" id="PS50929">
    <property type="entry name" value="ABC_TM1F"/>
    <property type="match status" value="1"/>
</dbReference>
<dbReference type="Gene3D" id="3.40.50.300">
    <property type="entry name" value="P-loop containing nucleotide triphosphate hydrolases"/>
    <property type="match status" value="1"/>
</dbReference>
<dbReference type="HOGENOM" id="CLU_000604_84_3_11"/>
<dbReference type="GO" id="GO:0005524">
    <property type="term" value="F:ATP binding"/>
    <property type="evidence" value="ECO:0007669"/>
    <property type="project" value="UniProtKB-KW"/>
</dbReference>
<dbReference type="GO" id="GO:0005886">
    <property type="term" value="C:plasma membrane"/>
    <property type="evidence" value="ECO:0007669"/>
    <property type="project" value="UniProtKB-SubCell"/>
</dbReference>
<dbReference type="InterPro" id="IPR027417">
    <property type="entry name" value="P-loop_NTPase"/>
</dbReference>
<organism evidence="10 11">
    <name type="scientific">Actinomyces graevenitzii F0530</name>
    <dbReference type="NCBI Taxonomy" id="1321817"/>
    <lineage>
        <taxon>Bacteria</taxon>
        <taxon>Bacillati</taxon>
        <taxon>Actinomycetota</taxon>
        <taxon>Actinomycetes</taxon>
        <taxon>Actinomycetales</taxon>
        <taxon>Actinomycetaceae</taxon>
        <taxon>Actinomyces</taxon>
    </lineage>
</organism>
<accession>U1RJA1</accession>
<protein>
    <submittedName>
        <fullName evidence="10">ABC transporter, ATP-binding protein</fullName>
    </submittedName>
</protein>
<evidence type="ECO:0000313" key="10">
    <source>
        <dbReference type="EMBL" id="ERH18547.1"/>
    </source>
</evidence>
<dbReference type="PANTHER" id="PTHR24221">
    <property type="entry name" value="ATP-BINDING CASSETTE SUB-FAMILY B"/>
    <property type="match status" value="1"/>
</dbReference>
<dbReference type="PROSITE" id="PS50893">
    <property type="entry name" value="ABC_TRANSPORTER_2"/>
    <property type="match status" value="1"/>
</dbReference>
<feature type="domain" description="ABC transporter" evidence="8">
    <location>
        <begin position="372"/>
        <end position="614"/>
    </location>
</feature>
<dbReference type="InterPro" id="IPR011527">
    <property type="entry name" value="ABC1_TM_dom"/>
</dbReference>
<evidence type="ECO:0000256" key="1">
    <source>
        <dbReference type="ARBA" id="ARBA00004651"/>
    </source>
</evidence>
<dbReference type="RefSeq" id="WP_021604363.1">
    <property type="nucleotide sequence ID" value="NZ_KE951499.1"/>
</dbReference>
<feature type="domain" description="ABC transmembrane type-1" evidence="9">
    <location>
        <begin position="48"/>
        <end position="317"/>
    </location>
</feature>
<evidence type="ECO:0000313" key="11">
    <source>
        <dbReference type="Proteomes" id="UP000016481"/>
    </source>
</evidence>
<gene>
    <name evidence="10" type="ORF">HMPREF1978_00364</name>
</gene>
<feature type="transmembrane region" description="Helical" evidence="7">
    <location>
        <begin position="317"/>
        <end position="336"/>
    </location>
</feature>
<name>U1RJA1_9ACTO</name>
<evidence type="ECO:0000259" key="8">
    <source>
        <dbReference type="PROSITE" id="PS50893"/>
    </source>
</evidence>
<dbReference type="SMART" id="SM00382">
    <property type="entry name" value="AAA"/>
    <property type="match status" value="1"/>
</dbReference>
<dbReference type="Gene3D" id="1.20.1560.10">
    <property type="entry name" value="ABC transporter type 1, transmembrane domain"/>
    <property type="match status" value="1"/>
</dbReference>
<dbReference type="InterPro" id="IPR036640">
    <property type="entry name" value="ABC1_TM_sf"/>
</dbReference>
<evidence type="ECO:0000256" key="4">
    <source>
        <dbReference type="ARBA" id="ARBA00022840"/>
    </source>
</evidence>
<dbReference type="InterPro" id="IPR003439">
    <property type="entry name" value="ABC_transporter-like_ATP-bd"/>
</dbReference>
<feature type="transmembrane region" description="Helical" evidence="7">
    <location>
        <begin position="170"/>
        <end position="194"/>
    </location>
</feature>
<sequence>MNDDDDTTSKSMDELPLLVKKPPAPLCLSLQRAIAVLKDTGRYSLLSIIVMTLVRGVLPAVQVAAIGSLVANIADLSSGLNQAALWALTQLSLAFIGAYILENLIKYVGDRLTLKLSYDTDITVVRKLSSLEVQDFECAHTYDSIQRVDSTTGQHIFELFDSARSGIQGAISIVSIIAVIATWNLWIAVALLIAPIPAAIATFQFQNKAYEIDFARAPQLRLATYFRELLTSDSIRKEIGVFSLAQLFESRYTSIRKGFLKQDYLLARYNLTKSGTLGLISVFANVASIVFASIVAVQDGKVGELAGFISAMGQMNGLVLATFIGITGIYHNLLYVSNWVAVMEMQPAQISSGQLTLEDSKLPQNASDAVEIEFKNVSFTYPGTQAKVLDGVSFKIDAGTTSALVGLNGSGKTTICKLLLRFYEPTSGSILINGTDIADYSREALYKRFSALFQDFAKFERSLGDNITFGAGRGFTDDDSQAATAALNMVALNYLKEELPQGFDTILGRRFDGGQQLSIGQWQRLATARALYKKPGLLVLDEPTASVDAVSEKAMFEALSAIDYQLTILLVAHRFTTICHAEKIIVLDGGKVVGCGDHATLLKSCKFYADMFHAQNSYN</sequence>
<comment type="caution">
    <text evidence="10">The sequence shown here is derived from an EMBL/GenBank/DDBJ whole genome shotgun (WGS) entry which is preliminary data.</text>
</comment>
<keyword evidence="3" id="KW-0547">Nucleotide-binding</keyword>
<dbReference type="InterPro" id="IPR003593">
    <property type="entry name" value="AAA+_ATPase"/>
</dbReference>
<dbReference type="PANTHER" id="PTHR24221:SF646">
    <property type="entry name" value="HAEMOLYSIN SECRETION ATP-BINDING PROTEIN"/>
    <property type="match status" value="1"/>
</dbReference>
<evidence type="ECO:0000256" key="2">
    <source>
        <dbReference type="ARBA" id="ARBA00022692"/>
    </source>
</evidence>
<reference evidence="10 11" key="1">
    <citation type="submission" date="2013-08" db="EMBL/GenBank/DDBJ databases">
        <authorList>
            <person name="Weinstock G."/>
            <person name="Sodergren E."/>
            <person name="Wylie T."/>
            <person name="Fulton L."/>
            <person name="Fulton R."/>
            <person name="Fronick C."/>
            <person name="O'Laughlin M."/>
            <person name="Godfrey J."/>
            <person name="Miner T."/>
            <person name="Herter B."/>
            <person name="Appelbaum E."/>
            <person name="Cordes M."/>
            <person name="Lek S."/>
            <person name="Wollam A."/>
            <person name="Pepin K.H."/>
            <person name="Palsikar V.B."/>
            <person name="Mitreva M."/>
            <person name="Wilson R.K."/>
        </authorList>
    </citation>
    <scope>NUCLEOTIDE SEQUENCE [LARGE SCALE GENOMIC DNA]</scope>
    <source>
        <strain evidence="10 11">F0530</strain>
    </source>
</reference>
<dbReference type="InterPro" id="IPR039421">
    <property type="entry name" value="Type_1_exporter"/>
</dbReference>
<feature type="transmembrane region" description="Helical" evidence="7">
    <location>
        <begin position="277"/>
        <end position="297"/>
    </location>
</feature>
<keyword evidence="4 10" id="KW-0067">ATP-binding</keyword>
<dbReference type="PATRIC" id="fig|1321817.3.peg.310"/>
<dbReference type="GO" id="GO:0016887">
    <property type="term" value="F:ATP hydrolysis activity"/>
    <property type="evidence" value="ECO:0007669"/>
    <property type="project" value="InterPro"/>
</dbReference>
<keyword evidence="6 7" id="KW-0472">Membrane</keyword>
<keyword evidence="2 7" id="KW-0812">Transmembrane</keyword>
<evidence type="ECO:0000256" key="3">
    <source>
        <dbReference type="ARBA" id="ARBA00022741"/>
    </source>
</evidence>
<evidence type="ECO:0000256" key="6">
    <source>
        <dbReference type="ARBA" id="ARBA00023136"/>
    </source>
</evidence>
<evidence type="ECO:0000256" key="7">
    <source>
        <dbReference type="SAM" id="Phobius"/>
    </source>
</evidence>
<dbReference type="SUPFAM" id="SSF52540">
    <property type="entry name" value="P-loop containing nucleoside triphosphate hydrolases"/>
    <property type="match status" value="1"/>
</dbReference>
<dbReference type="Proteomes" id="UP000016481">
    <property type="component" value="Unassembled WGS sequence"/>
</dbReference>
<evidence type="ECO:0000259" key="9">
    <source>
        <dbReference type="PROSITE" id="PS50929"/>
    </source>
</evidence>
<evidence type="ECO:0000256" key="5">
    <source>
        <dbReference type="ARBA" id="ARBA00022989"/>
    </source>
</evidence>
<dbReference type="SUPFAM" id="SSF90123">
    <property type="entry name" value="ABC transporter transmembrane region"/>
    <property type="match status" value="1"/>
</dbReference>
<feature type="transmembrane region" description="Helical" evidence="7">
    <location>
        <begin position="83"/>
        <end position="101"/>
    </location>
</feature>
<dbReference type="GO" id="GO:0034040">
    <property type="term" value="F:ATPase-coupled lipid transmembrane transporter activity"/>
    <property type="evidence" value="ECO:0007669"/>
    <property type="project" value="TreeGrafter"/>
</dbReference>
<dbReference type="GO" id="GO:0140359">
    <property type="term" value="F:ABC-type transporter activity"/>
    <property type="evidence" value="ECO:0007669"/>
    <property type="project" value="InterPro"/>
</dbReference>
<dbReference type="Pfam" id="PF00005">
    <property type="entry name" value="ABC_tran"/>
    <property type="match status" value="1"/>
</dbReference>
<dbReference type="EMBL" id="AWSC01000010">
    <property type="protein sequence ID" value="ERH18547.1"/>
    <property type="molecule type" value="Genomic_DNA"/>
</dbReference>
<feature type="transmembrane region" description="Helical" evidence="7">
    <location>
        <begin position="45"/>
        <end position="71"/>
    </location>
</feature>
<comment type="subcellular location">
    <subcellularLocation>
        <location evidence="1">Cell membrane</location>
        <topology evidence="1">Multi-pass membrane protein</topology>
    </subcellularLocation>
</comment>